<evidence type="ECO:0000313" key="2">
    <source>
        <dbReference type="EMBL" id="EOH94839.1"/>
    </source>
</evidence>
<dbReference type="InterPro" id="IPR036361">
    <property type="entry name" value="SAP_dom_sf"/>
</dbReference>
<keyword evidence="3" id="KW-1185">Reference proteome</keyword>
<dbReference type="PATRIC" id="fig|1158607.3.peg.1726"/>
<accession>R2T3M7</accession>
<comment type="caution">
    <text evidence="2">The sequence shown here is derived from an EMBL/GenBank/DDBJ whole genome shotgun (WGS) entry which is preliminary data.</text>
</comment>
<evidence type="ECO:0000256" key="1">
    <source>
        <dbReference type="SAM" id="MobiDB-lite"/>
    </source>
</evidence>
<dbReference type="HOGENOM" id="CLU_2057761_0_0_9"/>
<organism evidence="2 3">
    <name type="scientific">Enterococcus pallens ATCC BAA-351</name>
    <dbReference type="NCBI Taxonomy" id="1158607"/>
    <lineage>
        <taxon>Bacteria</taxon>
        <taxon>Bacillati</taxon>
        <taxon>Bacillota</taxon>
        <taxon>Bacilli</taxon>
        <taxon>Lactobacillales</taxon>
        <taxon>Enterococcaceae</taxon>
        <taxon>Enterococcus</taxon>
    </lineage>
</organism>
<dbReference type="Gene3D" id="1.10.720.30">
    <property type="entry name" value="SAP domain"/>
    <property type="match status" value="1"/>
</dbReference>
<dbReference type="Proteomes" id="UP000013782">
    <property type="component" value="Unassembled WGS sequence"/>
</dbReference>
<proteinExistence type="predicted"/>
<dbReference type="RefSeq" id="WP_010756758.1">
    <property type="nucleotide sequence ID" value="NZ_ASWD01000006.1"/>
</dbReference>
<dbReference type="AlphaFoldDB" id="R2T3M7"/>
<reference evidence="2 3" key="1">
    <citation type="submission" date="2013-02" db="EMBL/GenBank/DDBJ databases">
        <title>The Genome Sequence of Enterococcus pallens BAA-351.</title>
        <authorList>
            <consortium name="The Broad Institute Genome Sequencing Platform"/>
            <consortium name="The Broad Institute Genome Sequencing Center for Infectious Disease"/>
            <person name="Earl A.M."/>
            <person name="Gilmore M.S."/>
            <person name="Lebreton F."/>
            <person name="Walker B."/>
            <person name="Young S.K."/>
            <person name="Zeng Q."/>
            <person name="Gargeya S."/>
            <person name="Fitzgerald M."/>
            <person name="Haas B."/>
            <person name="Abouelleil A."/>
            <person name="Alvarado L."/>
            <person name="Arachchi H.M."/>
            <person name="Berlin A.M."/>
            <person name="Chapman S.B."/>
            <person name="Dewar J."/>
            <person name="Goldberg J."/>
            <person name="Griggs A."/>
            <person name="Gujja S."/>
            <person name="Hansen M."/>
            <person name="Howarth C."/>
            <person name="Imamovic A."/>
            <person name="Larimer J."/>
            <person name="McCowan C."/>
            <person name="Murphy C."/>
            <person name="Neiman D."/>
            <person name="Pearson M."/>
            <person name="Priest M."/>
            <person name="Roberts A."/>
            <person name="Saif S."/>
            <person name="Shea T."/>
            <person name="Sisk P."/>
            <person name="Sykes S."/>
            <person name="Wortman J."/>
            <person name="Nusbaum C."/>
            <person name="Birren B."/>
        </authorList>
    </citation>
    <scope>NUCLEOTIDE SEQUENCE [LARGE SCALE GENOMIC DNA]</scope>
    <source>
        <strain evidence="2 3">ATCC BAA-351</strain>
    </source>
</reference>
<sequence length="119" mass="13531">MYKVLSEFIEGNHHYKKNDDYPFSDEVEVDQERAEYLADAKANGRVAFIEKVAAAAAEQSEEPVIAEPDEEPTGDLRDIDSFKVEELREFLDKEEVSYDPKAKKPELLALAKEKIGLPE</sequence>
<feature type="region of interest" description="Disordered" evidence="1">
    <location>
        <begin position="59"/>
        <end position="78"/>
    </location>
</feature>
<dbReference type="EMBL" id="AJAQ01000014">
    <property type="protein sequence ID" value="EOH94839.1"/>
    <property type="molecule type" value="Genomic_DNA"/>
</dbReference>
<dbReference type="STRING" id="160454.RV10_GL004125"/>
<name>R2T3M7_9ENTE</name>
<evidence type="ECO:0008006" key="4">
    <source>
        <dbReference type="Google" id="ProtNLM"/>
    </source>
</evidence>
<evidence type="ECO:0000313" key="3">
    <source>
        <dbReference type="Proteomes" id="UP000013782"/>
    </source>
</evidence>
<protein>
    <recommendedName>
        <fullName evidence="4">HeH/LEM domain-containing protein</fullName>
    </recommendedName>
</protein>
<gene>
    <name evidence="2" type="ORF">UAU_01761</name>
</gene>